<gene>
    <name evidence="1" type="ordered locus">Plav_2958</name>
</gene>
<dbReference type="HOGENOM" id="CLU_042261_0_1_5"/>
<accession>A7HXD2</accession>
<protein>
    <submittedName>
        <fullName evidence="1">VWA containing CoxE family protein</fullName>
    </submittedName>
</protein>
<dbReference type="InterPro" id="IPR008912">
    <property type="entry name" value="Uncharacterised_CoxE"/>
</dbReference>
<dbReference type="InterPro" id="IPR011195">
    <property type="entry name" value="UCP010256"/>
</dbReference>
<dbReference type="SUPFAM" id="SSF53300">
    <property type="entry name" value="vWA-like"/>
    <property type="match status" value="1"/>
</dbReference>
<dbReference type="AlphaFoldDB" id="A7HXD2"/>
<reference evidence="1 2" key="1">
    <citation type="journal article" date="2011" name="Stand. Genomic Sci.">
        <title>Complete genome sequence of Parvibaculum lavamentivorans type strain (DS-1(T)).</title>
        <authorList>
            <person name="Schleheck D."/>
            <person name="Weiss M."/>
            <person name="Pitluck S."/>
            <person name="Bruce D."/>
            <person name="Land M.L."/>
            <person name="Han S."/>
            <person name="Saunders E."/>
            <person name="Tapia R."/>
            <person name="Detter C."/>
            <person name="Brettin T."/>
            <person name="Han J."/>
            <person name="Woyke T."/>
            <person name="Goodwin L."/>
            <person name="Pennacchio L."/>
            <person name="Nolan M."/>
            <person name="Cook A.M."/>
            <person name="Kjelleberg S."/>
            <person name="Thomas T."/>
        </authorList>
    </citation>
    <scope>NUCLEOTIDE SEQUENCE [LARGE SCALE GENOMIC DNA]</scope>
    <source>
        <strain evidence="2">DS-1 / DSM 13023 / NCIMB 13966</strain>
    </source>
</reference>
<dbReference type="PIRSF" id="PIRSF010256">
    <property type="entry name" value="CoxE_vWa"/>
    <property type="match status" value="1"/>
</dbReference>
<evidence type="ECO:0000313" key="2">
    <source>
        <dbReference type="Proteomes" id="UP000006377"/>
    </source>
</evidence>
<dbReference type="RefSeq" id="WP_012111883.1">
    <property type="nucleotide sequence ID" value="NC_009719.1"/>
</dbReference>
<keyword evidence="2" id="KW-1185">Reference proteome</keyword>
<proteinExistence type="predicted"/>
<dbReference type="Pfam" id="PF05762">
    <property type="entry name" value="VWA_CoxE"/>
    <property type="match status" value="1"/>
</dbReference>
<sequence>MPARPAENHGRLAENIVHFARVLRRAGLRVGPRQVLDAVEAVEAAGIGPRADFYWTLHATLVKRHEEREIFDQAFHVFWRDPKLLDKMMSLMLPEIETPPGATDEEKSRRLAEALFGETRPQAPEEPDIEIDRSETFSAEELLRTKDFEQMSAAELAEAKAAISRLHLSHDDIRTRRTRPSSRGQMIDMRATLRATLRSGGVIPLKRRTFRRRRPPLVILCDISGSMSVYARVFLHFLHVLANGRDRVHIFLFGTRLTHVTRELKHRDIDEALARVAARVEDWDGGTRIGETLHRFNVDWARRVLGQGATVLLVTDGLDRDAGEGVGPEIARLHRQARRLIWLNPLLRYERFEPKSLGIRALLPHVDEFRPVHNLASLASLVEALSDAHIGRKPERPGRKEAA</sequence>
<dbReference type="EMBL" id="CP000774">
    <property type="protein sequence ID" value="ABS64565.1"/>
    <property type="molecule type" value="Genomic_DNA"/>
</dbReference>
<dbReference type="eggNOG" id="COG3825">
    <property type="taxonomic scope" value="Bacteria"/>
</dbReference>
<dbReference type="STRING" id="402881.Plav_2958"/>
<organism evidence="1 2">
    <name type="scientific">Parvibaculum lavamentivorans (strain DS-1 / DSM 13023 / NCIMB 13966)</name>
    <dbReference type="NCBI Taxonomy" id="402881"/>
    <lineage>
        <taxon>Bacteria</taxon>
        <taxon>Pseudomonadati</taxon>
        <taxon>Pseudomonadota</taxon>
        <taxon>Alphaproteobacteria</taxon>
        <taxon>Hyphomicrobiales</taxon>
        <taxon>Parvibaculaceae</taxon>
        <taxon>Parvibaculum</taxon>
    </lineage>
</organism>
<dbReference type="Gene3D" id="3.40.50.410">
    <property type="entry name" value="von Willebrand factor, type A domain"/>
    <property type="match status" value="1"/>
</dbReference>
<dbReference type="eggNOG" id="COG3552">
    <property type="taxonomic scope" value="Bacteria"/>
</dbReference>
<evidence type="ECO:0000313" key="1">
    <source>
        <dbReference type="EMBL" id="ABS64565.1"/>
    </source>
</evidence>
<dbReference type="Proteomes" id="UP000006377">
    <property type="component" value="Chromosome"/>
</dbReference>
<dbReference type="PANTHER" id="PTHR39338">
    <property type="entry name" value="BLL5662 PROTEIN-RELATED"/>
    <property type="match status" value="1"/>
</dbReference>
<dbReference type="OrthoDB" id="9790469at2"/>
<dbReference type="PANTHER" id="PTHR39338:SF6">
    <property type="entry name" value="BLL5662 PROTEIN"/>
    <property type="match status" value="1"/>
</dbReference>
<dbReference type="InterPro" id="IPR036465">
    <property type="entry name" value="vWFA_dom_sf"/>
</dbReference>
<dbReference type="CDD" id="cd00198">
    <property type="entry name" value="vWFA"/>
    <property type="match status" value="1"/>
</dbReference>
<dbReference type="KEGG" id="pla:Plav_2958"/>
<name>A7HXD2_PARL1</name>